<reference evidence="2 3" key="1">
    <citation type="submission" date="2013-02" db="EMBL/GenBank/DDBJ databases">
        <title>Draft genome sequence of Amycolatopsis vancoresmycina strain DSM 44592T.</title>
        <authorList>
            <person name="Kumar S."/>
            <person name="Kaur N."/>
            <person name="Kaur C."/>
            <person name="Raghava G.P.S."/>
            <person name="Mayilraj S."/>
        </authorList>
    </citation>
    <scope>NUCLEOTIDE SEQUENCE [LARGE SCALE GENOMIC DNA]</scope>
    <source>
        <strain evidence="2 3">DSM 44592</strain>
    </source>
</reference>
<dbReference type="InterPro" id="IPR029068">
    <property type="entry name" value="Glyas_Bleomycin-R_OHBP_Dase"/>
</dbReference>
<dbReference type="Gene3D" id="3.10.180.10">
    <property type="entry name" value="2,3-Dihydroxybiphenyl 1,2-Dioxygenase, domain 1"/>
    <property type="match status" value="1"/>
</dbReference>
<name>R1GCQ4_9PSEU</name>
<dbReference type="InterPro" id="IPR037523">
    <property type="entry name" value="VOC_core"/>
</dbReference>
<dbReference type="InterPro" id="IPR052164">
    <property type="entry name" value="Anthracycline_SecMetBiosynth"/>
</dbReference>
<dbReference type="OrthoDB" id="9793039at2"/>
<dbReference type="SUPFAM" id="SSF54593">
    <property type="entry name" value="Glyoxalase/Bleomycin resistance protein/Dihydroxybiphenyl dioxygenase"/>
    <property type="match status" value="1"/>
</dbReference>
<sequence>MPGFNDVAWFEIGSPDPAAAERFYGEVFGWSVAQDETASTDSAYRVINTGGSRGGLATGTENYAVFTVLVEDVDATCRRVEEAGGQVQRPPVVNPVGVKFAHLLDPAGNHFSVFTPPR</sequence>
<dbReference type="eggNOG" id="COG3324">
    <property type="taxonomic scope" value="Bacteria"/>
</dbReference>
<proteinExistence type="predicted"/>
<dbReference type="PANTHER" id="PTHR33993">
    <property type="entry name" value="GLYOXALASE-RELATED"/>
    <property type="match status" value="1"/>
</dbReference>
<comment type="caution">
    <text evidence="2">The sequence shown here is derived from an EMBL/GenBank/DDBJ whole genome shotgun (WGS) entry which is preliminary data.</text>
</comment>
<dbReference type="PROSITE" id="PS51819">
    <property type="entry name" value="VOC"/>
    <property type="match status" value="1"/>
</dbReference>
<dbReference type="AlphaFoldDB" id="R1GCQ4"/>
<dbReference type="PATRIC" id="fig|1292037.4.peg.1561"/>
<keyword evidence="2" id="KW-0560">Oxidoreductase</keyword>
<protein>
    <submittedName>
        <fullName evidence="2">Glyoxalase/bleomycin resistance protein/dioxygenase</fullName>
    </submittedName>
</protein>
<evidence type="ECO:0000313" key="2">
    <source>
        <dbReference type="EMBL" id="EOD69048.1"/>
    </source>
</evidence>
<dbReference type="Proteomes" id="UP000014139">
    <property type="component" value="Unassembled WGS sequence"/>
</dbReference>
<organism evidence="2 3">
    <name type="scientific">Amycolatopsis vancoresmycina DSM 44592</name>
    <dbReference type="NCBI Taxonomy" id="1292037"/>
    <lineage>
        <taxon>Bacteria</taxon>
        <taxon>Bacillati</taxon>
        <taxon>Actinomycetota</taxon>
        <taxon>Actinomycetes</taxon>
        <taxon>Pseudonocardiales</taxon>
        <taxon>Pseudonocardiaceae</taxon>
        <taxon>Amycolatopsis</taxon>
    </lineage>
</organism>
<dbReference type="PANTHER" id="PTHR33993:SF14">
    <property type="entry name" value="GB|AAF24581.1"/>
    <property type="match status" value="1"/>
</dbReference>
<dbReference type="CDD" id="cd07247">
    <property type="entry name" value="SgaA_N_like"/>
    <property type="match status" value="1"/>
</dbReference>
<dbReference type="GO" id="GO:0051213">
    <property type="term" value="F:dioxygenase activity"/>
    <property type="evidence" value="ECO:0007669"/>
    <property type="project" value="UniProtKB-KW"/>
</dbReference>
<keyword evidence="2" id="KW-0223">Dioxygenase</keyword>
<evidence type="ECO:0000313" key="3">
    <source>
        <dbReference type="Proteomes" id="UP000014139"/>
    </source>
</evidence>
<dbReference type="RefSeq" id="WP_003066839.1">
    <property type="nucleotide sequence ID" value="NZ_AOUO01000092.1"/>
</dbReference>
<feature type="domain" description="VOC" evidence="1">
    <location>
        <begin position="6"/>
        <end position="116"/>
    </location>
</feature>
<gene>
    <name evidence="2" type="ORF">H480_08083</name>
</gene>
<dbReference type="InterPro" id="IPR004360">
    <property type="entry name" value="Glyas_Fos-R_dOase_dom"/>
</dbReference>
<evidence type="ECO:0000259" key="1">
    <source>
        <dbReference type="PROSITE" id="PS51819"/>
    </source>
</evidence>
<keyword evidence="3" id="KW-1185">Reference proteome</keyword>
<accession>R1GCQ4</accession>
<dbReference type="Pfam" id="PF00903">
    <property type="entry name" value="Glyoxalase"/>
    <property type="match status" value="1"/>
</dbReference>
<dbReference type="EMBL" id="AOUO01000092">
    <property type="protein sequence ID" value="EOD69048.1"/>
    <property type="molecule type" value="Genomic_DNA"/>
</dbReference>